<evidence type="ECO:0000313" key="2">
    <source>
        <dbReference type="Proteomes" id="UP000499080"/>
    </source>
</evidence>
<evidence type="ECO:0000313" key="1">
    <source>
        <dbReference type="EMBL" id="GBN74199.1"/>
    </source>
</evidence>
<name>A0A4Y2RG26_ARAVE</name>
<comment type="caution">
    <text evidence="1">The sequence shown here is derived from an EMBL/GenBank/DDBJ whole genome shotgun (WGS) entry which is preliminary data.</text>
</comment>
<organism evidence="1 2">
    <name type="scientific">Araneus ventricosus</name>
    <name type="common">Orbweaver spider</name>
    <name type="synonym">Epeira ventricosa</name>
    <dbReference type="NCBI Taxonomy" id="182803"/>
    <lineage>
        <taxon>Eukaryota</taxon>
        <taxon>Metazoa</taxon>
        <taxon>Ecdysozoa</taxon>
        <taxon>Arthropoda</taxon>
        <taxon>Chelicerata</taxon>
        <taxon>Arachnida</taxon>
        <taxon>Araneae</taxon>
        <taxon>Araneomorphae</taxon>
        <taxon>Entelegynae</taxon>
        <taxon>Araneoidea</taxon>
        <taxon>Araneidae</taxon>
        <taxon>Araneus</taxon>
    </lineage>
</organism>
<dbReference type="InterPro" id="IPR043502">
    <property type="entry name" value="DNA/RNA_pol_sf"/>
</dbReference>
<dbReference type="Gene3D" id="3.10.10.10">
    <property type="entry name" value="HIV Type 1 Reverse Transcriptase, subunit A, domain 1"/>
    <property type="match status" value="1"/>
</dbReference>
<protein>
    <recommendedName>
        <fullName evidence="3">Reverse transcriptase domain-containing protein</fullName>
    </recommendedName>
</protein>
<reference evidence="1 2" key="1">
    <citation type="journal article" date="2019" name="Sci. Rep.">
        <title>Orb-weaving spider Araneus ventricosus genome elucidates the spidroin gene catalogue.</title>
        <authorList>
            <person name="Kono N."/>
            <person name="Nakamura H."/>
            <person name="Ohtoshi R."/>
            <person name="Moran D.A.P."/>
            <person name="Shinohara A."/>
            <person name="Yoshida Y."/>
            <person name="Fujiwara M."/>
            <person name="Mori M."/>
            <person name="Tomita M."/>
            <person name="Arakawa K."/>
        </authorList>
    </citation>
    <scope>NUCLEOTIDE SEQUENCE [LARGE SCALE GENOMIC DNA]</scope>
</reference>
<dbReference type="SUPFAM" id="SSF56672">
    <property type="entry name" value="DNA/RNA polymerases"/>
    <property type="match status" value="1"/>
</dbReference>
<dbReference type="AlphaFoldDB" id="A0A4Y2RG26"/>
<evidence type="ECO:0008006" key="3">
    <source>
        <dbReference type="Google" id="ProtNLM"/>
    </source>
</evidence>
<sequence>MKARFYPKLEFPKLFTGIGKFKNLTRIKLKNNAKPYTIMVPRRVAIPMKDVLQKKLNEIITQEIIETVDEASEWRAPMVIVPKSKEIYDYALIFQN</sequence>
<gene>
    <name evidence="1" type="ORF">AVEN_6400_1</name>
</gene>
<dbReference type="OrthoDB" id="8039770at2759"/>
<dbReference type="Proteomes" id="UP000499080">
    <property type="component" value="Unassembled WGS sequence"/>
</dbReference>
<dbReference type="GO" id="GO:0071897">
    <property type="term" value="P:DNA biosynthetic process"/>
    <property type="evidence" value="ECO:0007669"/>
    <property type="project" value="UniProtKB-ARBA"/>
</dbReference>
<keyword evidence="2" id="KW-1185">Reference proteome</keyword>
<dbReference type="EMBL" id="BGPR01016808">
    <property type="protein sequence ID" value="GBN74199.1"/>
    <property type="molecule type" value="Genomic_DNA"/>
</dbReference>
<proteinExistence type="predicted"/>
<accession>A0A4Y2RG26</accession>